<dbReference type="InterPro" id="IPR050166">
    <property type="entry name" value="ABC_transporter_ATP-bind"/>
</dbReference>
<name>A0A1S6ILZ5_9LACT</name>
<dbReference type="OrthoDB" id="9802264at2"/>
<reference evidence="9 10" key="1">
    <citation type="journal article" date="2014" name="Int. J. Syst. Evol. Microbiol.">
        <title>Jeotgalibaca dankookensis gen. nov., sp. nov., a member of the family Carnobacteriaceae, isolated from seujeot (Korean traditional food).</title>
        <authorList>
            <person name="Lee D.G."/>
            <person name="Trujillo M.E."/>
            <person name="Kang H."/>
            <person name="Ahn T.Y."/>
        </authorList>
    </citation>
    <scope>NUCLEOTIDE SEQUENCE [LARGE SCALE GENOMIC DNA]</scope>
    <source>
        <strain evidence="9 10">EX-07</strain>
    </source>
</reference>
<accession>A0A1S6ILZ5</accession>
<protein>
    <submittedName>
        <fullName evidence="9">Taurine import ATP-binding protein TauB</fullName>
        <ecNumber evidence="9">3.6.3.36</ecNumber>
    </submittedName>
</protein>
<dbReference type="AlphaFoldDB" id="A0A1S6ILZ5"/>
<dbReference type="KEGG" id="jda:BW727_100162"/>
<proteinExistence type="predicted"/>
<evidence type="ECO:0000256" key="1">
    <source>
        <dbReference type="ARBA" id="ARBA00022448"/>
    </source>
</evidence>
<dbReference type="InterPro" id="IPR003593">
    <property type="entry name" value="AAA+_ATPase"/>
</dbReference>
<keyword evidence="7" id="KW-0472">Membrane</keyword>
<dbReference type="CDD" id="cd03293">
    <property type="entry name" value="ABC_NrtD_SsuB_transporters"/>
    <property type="match status" value="1"/>
</dbReference>
<evidence type="ECO:0000256" key="7">
    <source>
        <dbReference type="ARBA" id="ARBA00023136"/>
    </source>
</evidence>
<dbReference type="GO" id="GO:0016887">
    <property type="term" value="F:ATP hydrolysis activity"/>
    <property type="evidence" value="ECO:0007669"/>
    <property type="project" value="InterPro"/>
</dbReference>
<evidence type="ECO:0000259" key="8">
    <source>
        <dbReference type="PROSITE" id="PS50893"/>
    </source>
</evidence>
<keyword evidence="10" id="KW-1185">Reference proteome</keyword>
<evidence type="ECO:0000256" key="2">
    <source>
        <dbReference type="ARBA" id="ARBA00022475"/>
    </source>
</evidence>
<dbReference type="RefSeq" id="WP_062467925.1">
    <property type="nucleotide sequence ID" value="NZ_BBYN01000005.1"/>
</dbReference>
<dbReference type="EMBL" id="CP019728">
    <property type="protein sequence ID" value="AQS52572.1"/>
    <property type="molecule type" value="Genomic_DNA"/>
</dbReference>
<keyword evidence="9" id="KW-0378">Hydrolase</keyword>
<evidence type="ECO:0000256" key="5">
    <source>
        <dbReference type="ARBA" id="ARBA00022840"/>
    </source>
</evidence>
<gene>
    <name evidence="9" type="primary">tauB</name>
    <name evidence="9" type="ORF">BW727_100162</name>
</gene>
<feature type="domain" description="ABC transporter" evidence="8">
    <location>
        <begin position="8"/>
        <end position="240"/>
    </location>
</feature>
<dbReference type="STRING" id="708126.BW727_100162"/>
<dbReference type="Gene3D" id="3.40.50.300">
    <property type="entry name" value="P-loop containing nucleotide triphosphate hydrolases"/>
    <property type="match status" value="1"/>
</dbReference>
<dbReference type="InterPro" id="IPR003439">
    <property type="entry name" value="ABC_transporter-like_ATP-bd"/>
</dbReference>
<evidence type="ECO:0000256" key="4">
    <source>
        <dbReference type="ARBA" id="ARBA00022741"/>
    </source>
</evidence>
<dbReference type="InterPro" id="IPR017871">
    <property type="entry name" value="ABC_transporter-like_CS"/>
</dbReference>
<keyword evidence="3" id="KW-0997">Cell inner membrane</keyword>
<dbReference type="SUPFAM" id="SSF52540">
    <property type="entry name" value="P-loop containing nucleoside triphosphate hydrolases"/>
    <property type="match status" value="1"/>
</dbReference>
<keyword evidence="5 9" id="KW-0067">ATP-binding</keyword>
<dbReference type="PANTHER" id="PTHR42788:SF18">
    <property type="entry name" value="TAURINE IMPORT ATP-BINDING PROTEIN TAUB"/>
    <property type="match status" value="1"/>
</dbReference>
<keyword evidence="1" id="KW-0813">Transport</keyword>
<organism evidence="9 10">
    <name type="scientific">Jeotgalibaca dankookensis</name>
    <dbReference type="NCBI Taxonomy" id="708126"/>
    <lineage>
        <taxon>Bacteria</taxon>
        <taxon>Bacillati</taxon>
        <taxon>Bacillota</taxon>
        <taxon>Bacilli</taxon>
        <taxon>Lactobacillales</taxon>
        <taxon>Carnobacteriaceae</taxon>
        <taxon>Jeotgalibaca</taxon>
    </lineage>
</organism>
<dbReference type="Pfam" id="PF00005">
    <property type="entry name" value="ABC_tran"/>
    <property type="match status" value="1"/>
</dbReference>
<evidence type="ECO:0000256" key="3">
    <source>
        <dbReference type="ARBA" id="ARBA00022519"/>
    </source>
</evidence>
<dbReference type="PROSITE" id="PS50893">
    <property type="entry name" value="ABC_TRANSPORTER_2"/>
    <property type="match status" value="1"/>
</dbReference>
<sequence length="268" mass="29868">MTQSSALLEIKNVGMVYESERSETIPAITDINLKIEKGEFICILGPSGCGKSTLLKIIAGYQFPSNGEVFYDGEKVTGPSWDRGVVFQSPTLYPWLSVKENVGFGPKVRGLNKDIIEKTSLRLLQEVGLEEHRDKAVFELSGGMKQRVALARVLANQPQMILMDEPLGALDALTRLNMQGLIRDLWQQTKNTIIMITHDVDEALSLGTRLLVMSPQPGTIEKSYEIDFTYSAQSKNNHRVKVDAEYLSLKDEILDIINIAAQKELNKA</sequence>
<keyword evidence="6" id="KW-1278">Translocase</keyword>
<evidence type="ECO:0000256" key="6">
    <source>
        <dbReference type="ARBA" id="ARBA00022967"/>
    </source>
</evidence>
<dbReference type="PROSITE" id="PS00211">
    <property type="entry name" value="ABC_TRANSPORTER_1"/>
    <property type="match status" value="1"/>
</dbReference>
<dbReference type="InterPro" id="IPR027417">
    <property type="entry name" value="P-loop_NTPase"/>
</dbReference>
<dbReference type="SMART" id="SM00382">
    <property type="entry name" value="AAA"/>
    <property type="match status" value="1"/>
</dbReference>
<keyword evidence="4" id="KW-0547">Nucleotide-binding</keyword>
<dbReference type="Proteomes" id="UP000188993">
    <property type="component" value="Chromosome"/>
</dbReference>
<dbReference type="GO" id="GO:0005524">
    <property type="term" value="F:ATP binding"/>
    <property type="evidence" value="ECO:0007669"/>
    <property type="project" value="UniProtKB-KW"/>
</dbReference>
<dbReference type="PANTHER" id="PTHR42788">
    <property type="entry name" value="TAURINE IMPORT ATP-BINDING PROTEIN-RELATED"/>
    <property type="match status" value="1"/>
</dbReference>
<keyword evidence="2" id="KW-1003">Cell membrane</keyword>
<evidence type="ECO:0000313" key="10">
    <source>
        <dbReference type="Proteomes" id="UP000188993"/>
    </source>
</evidence>
<dbReference type="EC" id="3.6.3.36" evidence="9"/>
<evidence type="ECO:0000313" key="9">
    <source>
        <dbReference type="EMBL" id="AQS52572.1"/>
    </source>
</evidence>